<proteinExistence type="predicted"/>
<dbReference type="InterPro" id="IPR050275">
    <property type="entry name" value="PGM_Phosphatase"/>
</dbReference>
<gene>
    <name evidence="2" type="ORF">ER308_18695</name>
</gene>
<dbReference type="AlphaFoldDB" id="A0A411YJB8"/>
<dbReference type="Pfam" id="PF00300">
    <property type="entry name" value="His_Phos_1"/>
    <property type="match status" value="1"/>
</dbReference>
<dbReference type="InterPro" id="IPR029033">
    <property type="entry name" value="His_PPase_superfam"/>
</dbReference>
<protein>
    <submittedName>
        <fullName evidence="2">Histidine phosphatase family protein</fullName>
    </submittedName>
</protein>
<dbReference type="EMBL" id="CP036402">
    <property type="protein sequence ID" value="QBI21394.1"/>
    <property type="molecule type" value="Genomic_DNA"/>
</dbReference>
<dbReference type="CDD" id="cd07067">
    <property type="entry name" value="HP_PGM_like"/>
    <property type="match status" value="1"/>
</dbReference>
<accession>A0A411YJB8</accession>
<dbReference type="GO" id="GO:0005737">
    <property type="term" value="C:cytoplasm"/>
    <property type="evidence" value="ECO:0007669"/>
    <property type="project" value="TreeGrafter"/>
</dbReference>
<dbReference type="PANTHER" id="PTHR48100:SF1">
    <property type="entry name" value="HISTIDINE PHOSPHATASE FAMILY PROTEIN-RELATED"/>
    <property type="match status" value="1"/>
</dbReference>
<name>A0A411YJB8_9ACTN</name>
<feature type="region of interest" description="Disordered" evidence="1">
    <location>
        <begin position="21"/>
        <end position="66"/>
    </location>
</feature>
<organism evidence="2 3">
    <name type="scientific">Egibacter rhizosphaerae</name>
    <dbReference type="NCBI Taxonomy" id="1670831"/>
    <lineage>
        <taxon>Bacteria</taxon>
        <taxon>Bacillati</taxon>
        <taxon>Actinomycetota</taxon>
        <taxon>Nitriliruptoria</taxon>
        <taxon>Egibacterales</taxon>
        <taxon>Egibacteraceae</taxon>
        <taxon>Egibacter</taxon>
    </lineage>
</organism>
<dbReference type="OrthoDB" id="5296884at2"/>
<evidence type="ECO:0000313" key="3">
    <source>
        <dbReference type="Proteomes" id="UP000291469"/>
    </source>
</evidence>
<dbReference type="KEGG" id="erz:ER308_18695"/>
<evidence type="ECO:0000313" key="2">
    <source>
        <dbReference type="EMBL" id="QBI21394.1"/>
    </source>
</evidence>
<reference evidence="2 3" key="1">
    <citation type="submission" date="2019-01" db="EMBL/GenBank/DDBJ databases">
        <title>Egibacter rhizosphaerae EGI 80759T.</title>
        <authorList>
            <person name="Chen D.-D."/>
            <person name="Tian Y."/>
            <person name="Jiao J.-Y."/>
            <person name="Zhang X.-T."/>
            <person name="Zhang Y.-G."/>
            <person name="Zhang Y."/>
            <person name="Xiao M."/>
            <person name="Shu W.-S."/>
            <person name="Li W.-J."/>
        </authorList>
    </citation>
    <scope>NUCLEOTIDE SEQUENCE [LARGE SCALE GENOMIC DNA]</scope>
    <source>
        <strain evidence="2 3">EGI 80759</strain>
    </source>
</reference>
<sequence length="205" mass="21512">MSSRLVLLRHGETVATAADQPWCAGRRADPPLSARGRQQAEAARQRLPEPDVVARSPARRAAETAEPWAADARVLDGLAERDFGMWEGRPWSALWAEAPADATADPVAYAAFDPPAAEPLPVVADRAWAAARHLRDLAVRVANEPGDAGAGGTVLAVTHAGPIRCVLACALGLPLHRAFAFALPHGTAAVLTCHASAWNLHALGA</sequence>
<evidence type="ECO:0000256" key="1">
    <source>
        <dbReference type="SAM" id="MobiDB-lite"/>
    </source>
</evidence>
<dbReference type="SUPFAM" id="SSF53254">
    <property type="entry name" value="Phosphoglycerate mutase-like"/>
    <property type="match status" value="1"/>
</dbReference>
<dbReference type="GO" id="GO:0016791">
    <property type="term" value="F:phosphatase activity"/>
    <property type="evidence" value="ECO:0007669"/>
    <property type="project" value="TreeGrafter"/>
</dbReference>
<dbReference type="RefSeq" id="WP_131156386.1">
    <property type="nucleotide sequence ID" value="NZ_CP036402.1"/>
</dbReference>
<dbReference type="InterPro" id="IPR013078">
    <property type="entry name" value="His_Pase_superF_clade-1"/>
</dbReference>
<dbReference type="Gene3D" id="3.40.50.1240">
    <property type="entry name" value="Phosphoglycerate mutase-like"/>
    <property type="match status" value="1"/>
</dbReference>
<dbReference type="PANTHER" id="PTHR48100">
    <property type="entry name" value="BROAD-SPECIFICITY PHOSPHATASE YOR283W-RELATED"/>
    <property type="match status" value="1"/>
</dbReference>
<dbReference type="SMART" id="SM00855">
    <property type="entry name" value="PGAM"/>
    <property type="match status" value="1"/>
</dbReference>
<keyword evidence="3" id="KW-1185">Reference proteome</keyword>
<dbReference type="Proteomes" id="UP000291469">
    <property type="component" value="Chromosome"/>
</dbReference>